<accession>A0A199XRL6</accession>
<dbReference type="InterPro" id="IPR016024">
    <property type="entry name" value="ARM-type_fold"/>
</dbReference>
<keyword evidence="1" id="KW-1133">Transmembrane helix</keyword>
<dbReference type="EMBL" id="JMTM01000035">
    <property type="protein sequence ID" value="OAZ04275.1"/>
    <property type="molecule type" value="Genomic_DNA"/>
</dbReference>
<dbReference type="SUPFAM" id="SSF48371">
    <property type="entry name" value="ARM repeat"/>
    <property type="match status" value="1"/>
</dbReference>
<dbReference type="PATRIC" id="fig|29536.5.peg.1338"/>
<sequence>MKEFLSNITSNALPLLAITAIVLVMTLTLFNVIYKRNLQKNQQKTLPIIKHFLIDVVKNQEQKELIRLNIKQLKKKIPIKANWCKEMLIDEMIFIKKNLSPEEAQTITLIYRTLKLYKYSTRLINTNKIYKKCLGFYHYQTMHYSKGIKKIMPYLKSKNQQLKYNASVAYLSLTNISTGNTLYQRKKTIIRNKEKIENLFYIQKYPYNSNIDFWLKAKKTSILLLGLKIAAHESNGNDTDAIIHLLSFKNNSVKNESLITIRKLHLQEAETEILSVLHQFSPQLQEQSLQTLKVIGTTKTIEYIQKRMSFFDNIELKNSAIDCLETLVTKEQNEASQFYYQAVAH</sequence>
<feature type="transmembrane region" description="Helical" evidence="1">
    <location>
        <begin position="12"/>
        <end position="34"/>
    </location>
</feature>
<organism evidence="2 3">
    <name type="scientific">Flavobacterium succinicans</name>
    <dbReference type="NCBI Taxonomy" id="29536"/>
    <lineage>
        <taxon>Bacteria</taxon>
        <taxon>Pseudomonadati</taxon>
        <taxon>Bacteroidota</taxon>
        <taxon>Flavobacteriia</taxon>
        <taxon>Flavobacteriales</taxon>
        <taxon>Flavobacteriaceae</taxon>
        <taxon>Flavobacterium</taxon>
    </lineage>
</organism>
<name>A0A199XRL6_9FLAO</name>
<protein>
    <recommendedName>
        <fullName evidence="4">HEAT repeat-containing protein</fullName>
    </recommendedName>
</protein>
<dbReference type="RefSeq" id="WP_157490560.1">
    <property type="nucleotide sequence ID" value="NZ_JMTM01000035.1"/>
</dbReference>
<keyword evidence="3" id="KW-1185">Reference proteome</keyword>
<reference evidence="2 3" key="1">
    <citation type="submission" date="2016-06" db="EMBL/GenBank/DDBJ databases">
        <title>Draft genome sequence of Flavobacterium succinicans strain DD5b.</title>
        <authorList>
            <person name="Poehlein A."/>
            <person name="Daniel R."/>
            <person name="Simeonova D.D."/>
        </authorList>
    </citation>
    <scope>NUCLEOTIDE SEQUENCE [LARGE SCALE GENOMIC DNA]</scope>
    <source>
        <strain evidence="2 3">DD5b</strain>
    </source>
</reference>
<dbReference type="Proteomes" id="UP000093807">
    <property type="component" value="Unassembled WGS sequence"/>
</dbReference>
<evidence type="ECO:0000313" key="2">
    <source>
        <dbReference type="EMBL" id="OAZ04275.1"/>
    </source>
</evidence>
<evidence type="ECO:0000256" key="1">
    <source>
        <dbReference type="SAM" id="Phobius"/>
    </source>
</evidence>
<proteinExistence type="predicted"/>
<evidence type="ECO:0008006" key="4">
    <source>
        <dbReference type="Google" id="ProtNLM"/>
    </source>
</evidence>
<comment type="caution">
    <text evidence="2">The sequence shown here is derived from an EMBL/GenBank/DDBJ whole genome shotgun (WGS) entry which is preliminary data.</text>
</comment>
<keyword evidence="1" id="KW-0472">Membrane</keyword>
<dbReference type="AlphaFoldDB" id="A0A199XRL6"/>
<gene>
    <name evidence="2" type="ORF">FLB_12690</name>
</gene>
<dbReference type="OrthoDB" id="1374083at2"/>
<keyword evidence="1" id="KW-0812">Transmembrane</keyword>
<evidence type="ECO:0000313" key="3">
    <source>
        <dbReference type="Proteomes" id="UP000093807"/>
    </source>
</evidence>